<sequence length="382" mass="42747">MVLSVFPGGVTLDPIAQRLLETVRQELGYKEKSGQFTKFGQWYADRVQDNQFRNAPWCDMFLAWAADKSGLTPYVGEFAWTPSHAAWFMKQGAWSQRPEPGALVFYDWRGGKSYKGIDHVGIVERVKGKKIHTIEANVDGVWLKRKVRETDKVVGYGVPRLVKANADRAGEIPGTEQPFVRPPQSATGGSSPLDFLGTPPALLAAMVLATVLLSLRFTRRRGIHRRFTWPWPVAWPWNEPDGPGGTEEAEARRPAPIPETFRGKLTRVGAPPVPRQQRKPARPGGRPEEPEQPPTRERESARAREREAARARERETARARERESARSRERETAGAREREPVRVGGGPGPEAKAQKAQKAQKDPGAAVARHSTPSRRKPYDPR</sequence>
<dbReference type="InterPro" id="IPR038765">
    <property type="entry name" value="Papain-like_cys_pep_sf"/>
</dbReference>
<feature type="region of interest" description="Disordered" evidence="1">
    <location>
        <begin position="171"/>
        <end position="190"/>
    </location>
</feature>
<dbReference type="RefSeq" id="WP_364449127.1">
    <property type="nucleotide sequence ID" value="NZ_JBFARM010000004.1"/>
</dbReference>
<reference evidence="4 5" key="1">
    <citation type="submission" date="2024-06" db="EMBL/GenBank/DDBJ databases">
        <title>The Natural Products Discovery Center: Release of the First 8490 Sequenced Strains for Exploring Actinobacteria Biosynthetic Diversity.</title>
        <authorList>
            <person name="Kalkreuter E."/>
            <person name="Kautsar S.A."/>
            <person name="Yang D."/>
            <person name="Bader C.D."/>
            <person name="Teijaro C.N."/>
            <person name="Fluegel L."/>
            <person name="Davis C.M."/>
            <person name="Simpson J.R."/>
            <person name="Lauterbach L."/>
            <person name="Steele A.D."/>
            <person name="Gui C."/>
            <person name="Meng S."/>
            <person name="Li G."/>
            <person name="Viehrig K."/>
            <person name="Ye F."/>
            <person name="Su P."/>
            <person name="Kiefer A.F."/>
            <person name="Nichols A."/>
            <person name="Cepeda A.J."/>
            <person name="Yan W."/>
            <person name="Fan B."/>
            <person name="Jiang Y."/>
            <person name="Adhikari A."/>
            <person name="Zheng C.-J."/>
            <person name="Schuster L."/>
            <person name="Cowan T.M."/>
            <person name="Smanski M.J."/>
            <person name="Chevrette M.G."/>
            <person name="De Carvalho L.P.S."/>
            <person name="Shen B."/>
        </authorList>
    </citation>
    <scope>NUCLEOTIDE SEQUENCE [LARGE SCALE GENOMIC DNA]</scope>
    <source>
        <strain evidence="4 5">NPDC049574</strain>
    </source>
</reference>
<evidence type="ECO:0000256" key="2">
    <source>
        <dbReference type="SAM" id="Phobius"/>
    </source>
</evidence>
<feature type="transmembrane region" description="Helical" evidence="2">
    <location>
        <begin position="201"/>
        <end position="218"/>
    </location>
</feature>
<accession>A0ABV3H2Q6</accession>
<keyword evidence="2" id="KW-0472">Membrane</keyword>
<dbReference type="Pfam" id="PF05257">
    <property type="entry name" value="CHAP"/>
    <property type="match status" value="1"/>
</dbReference>
<keyword evidence="2" id="KW-0812">Transmembrane</keyword>
<feature type="region of interest" description="Disordered" evidence="1">
    <location>
        <begin position="234"/>
        <end position="382"/>
    </location>
</feature>
<keyword evidence="2" id="KW-1133">Transmembrane helix</keyword>
<dbReference type="InterPro" id="IPR007921">
    <property type="entry name" value="CHAP_dom"/>
</dbReference>
<dbReference type="Proteomes" id="UP001552427">
    <property type="component" value="Unassembled WGS sequence"/>
</dbReference>
<evidence type="ECO:0000313" key="4">
    <source>
        <dbReference type="EMBL" id="MEV4286700.1"/>
    </source>
</evidence>
<keyword evidence="5" id="KW-1185">Reference proteome</keyword>
<proteinExistence type="predicted"/>
<gene>
    <name evidence="4" type="ORF">AB0K40_14450</name>
</gene>
<feature type="compositionally biased region" description="Basic and acidic residues" evidence="1">
    <location>
        <begin position="285"/>
        <end position="341"/>
    </location>
</feature>
<evidence type="ECO:0000256" key="1">
    <source>
        <dbReference type="SAM" id="MobiDB-lite"/>
    </source>
</evidence>
<dbReference type="Gene3D" id="3.90.1720.10">
    <property type="entry name" value="endopeptidase domain like (from Nostoc punctiforme)"/>
    <property type="match status" value="1"/>
</dbReference>
<dbReference type="EMBL" id="JBFARM010000004">
    <property type="protein sequence ID" value="MEV4286700.1"/>
    <property type="molecule type" value="Genomic_DNA"/>
</dbReference>
<dbReference type="SUPFAM" id="SSF54001">
    <property type="entry name" value="Cysteine proteinases"/>
    <property type="match status" value="1"/>
</dbReference>
<comment type="caution">
    <text evidence="4">The sequence shown here is derived from an EMBL/GenBank/DDBJ whole genome shotgun (WGS) entry which is preliminary data.</text>
</comment>
<evidence type="ECO:0000259" key="3">
    <source>
        <dbReference type="Pfam" id="PF05257"/>
    </source>
</evidence>
<feature type="domain" description="Peptidase C51" evidence="3">
    <location>
        <begin position="54"/>
        <end position="137"/>
    </location>
</feature>
<name>A0ABV3H2Q6_9ACTN</name>
<evidence type="ECO:0000313" key="5">
    <source>
        <dbReference type="Proteomes" id="UP001552427"/>
    </source>
</evidence>
<protein>
    <submittedName>
        <fullName evidence="4">CHAP domain-containing protein</fullName>
    </submittedName>
</protein>
<organism evidence="4 5">
    <name type="scientific">Nonomuraea bangladeshensis</name>
    <dbReference type="NCBI Taxonomy" id="404385"/>
    <lineage>
        <taxon>Bacteria</taxon>
        <taxon>Bacillati</taxon>
        <taxon>Actinomycetota</taxon>
        <taxon>Actinomycetes</taxon>
        <taxon>Streptosporangiales</taxon>
        <taxon>Streptosporangiaceae</taxon>
        <taxon>Nonomuraea</taxon>
    </lineage>
</organism>